<accession>A0A699ZU34</accession>
<dbReference type="Proteomes" id="UP000485058">
    <property type="component" value="Unassembled WGS sequence"/>
</dbReference>
<evidence type="ECO:0000313" key="1">
    <source>
        <dbReference type="EMBL" id="GFH25901.1"/>
    </source>
</evidence>
<evidence type="ECO:0000313" key="2">
    <source>
        <dbReference type="Proteomes" id="UP000485058"/>
    </source>
</evidence>
<organism evidence="1 2">
    <name type="scientific">Haematococcus lacustris</name>
    <name type="common">Green alga</name>
    <name type="synonym">Haematococcus pluvialis</name>
    <dbReference type="NCBI Taxonomy" id="44745"/>
    <lineage>
        <taxon>Eukaryota</taxon>
        <taxon>Viridiplantae</taxon>
        <taxon>Chlorophyta</taxon>
        <taxon>core chlorophytes</taxon>
        <taxon>Chlorophyceae</taxon>
        <taxon>CS clade</taxon>
        <taxon>Chlamydomonadales</taxon>
        <taxon>Haematococcaceae</taxon>
        <taxon>Haematococcus</taxon>
    </lineage>
</organism>
<feature type="non-terminal residue" evidence="1">
    <location>
        <position position="42"/>
    </location>
</feature>
<proteinExistence type="predicted"/>
<comment type="caution">
    <text evidence="1">The sequence shown here is derived from an EMBL/GenBank/DDBJ whole genome shotgun (WGS) entry which is preliminary data.</text>
</comment>
<gene>
    <name evidence="1" type="ORF">HaLaN_23944</name>
</gene>
<keyword evidence="2" id="KW-1185">Reference proteome</keyword>
<feature type="non-terminal residue" evidence="1">
    <location>
        <position position="1"/>
    </location>
</feature>
<dbReference type="AlphaFoldDB" id="A0A699ZU34"/>
<dbReference type="EMBL" id="BLLF01002950">
    <property type="protein sequence ID" value="GFH25901.1"/>
    <property type="molecule type" value="Genomic_DNA"/>
</dbReference>
<protein>
    <submittedName>
        <fullName evidence="1">Uncharacterized protein</fullName>
    </submittedName>
</protein>
<name>A0A699ZU34_HAELA</name>
<reference evidence="1 2" key="1">
    <citation type="submission" date="2020-02" db="EMBL/GenBank/DDBJ databases">
        <title>Draft genome sequence of Haematococcus lacustris strain NIES-144.</title>
        <authorList>
            <person name="Morimoto D."/>
            <person name="Nakagawa S."/>
            <person name="Yoshida T."/>
            <person name="Sawayama S."/>
        </authorList>
    </citation>
    <scope>NUCLEOTIDE SEQUENCE [LARGE SCALE GENOMIC DNA]</scope>
    <source>
        <strain evidence="1 2">NIES-144</strain>
    </source>
</reference>
<sequence>WLQAGRTRRCSTCPAGGFQPAGLVALRVTHGSHSRLGTRTFL</sequence>